<dbReference type="EMBL" id="BMIB01000004">
    <property type="protein sequence ID" value="GGH75270.1"/>
    <property type="molecule type" value="Genomic_DNA"/>
</dbReference>
<dbReference type="InterPro" id="IPR024079">
    <property type="entry name" value="MetalloPept_cat_dom_sf"/>
</dbReference>
<accession>A0A917J1X7</accession>
<dbReference type="PANTHER" id="PTHR30164:SF2">
    <property type="entry name" value="PROTEIN MTFA"/>
    <property type="match status" value="1"/>
</dbReference>
<dbReference type="InterPro" id="IPR010384">
    <property type="entry name" value="MtfA_fam"/>
</dbReference>
<dbReference type="Gene3D" id="1.10.472.150">
    <property type="entry name" value="Glucose-regulated metallo-peptidase M90, N-terminal domain"/>
    <property type="match status" value="1"/>
</dbReference>
<gene>
    <name evidence="1" type="ORF">GCM10011379_38680</name>
</gene>
<dbReference type="PANTHER" id="PTHR30164">
    <property type="entry name" value="MTFA PEPTIDASE"/>
    <property type="match status" value="1"/>
</dbReference>
<dbReference type="GO" id="GO:0004177">
    <property type="term" value="F:aminopeptidase activity"/>
    <property type="evidence" value="ECO:0007669"/>
    <property type="project" value="TreeGrafter"/>
</dbReference>
<dbReference type="GO" id="GO:0008237">
    <property type="term" value="F:metallopeptidase activity"/>
    <property type="evidence" value="ECO:0007669"/>
    <property type="project" value="InterPro"/>
</dbReference>
<dbReference type="Gene3D" id="3.40.390.10">
    <property type="entry name" value="Collagenase (Catalytic Domain)"/>
    <property type="match status" value="1"/>
</dbReference>
<keyword evidence="2" id="KW-1185">Reference proteome</keyword>
<dbReference type="InterPro" id="IPR042252">
    <property type="entry name" value="MtfA_N"/>
</dbReference>
<dbReference type="Proteomes" id="UP000627292">
    <property type="component" value="Unassembled WGS sequence"/>
</dbReference>
<evidence type="ECO:0000313" key="1">
    <source>
        <dbReference type="EMBL" id="GGH75270.1"/>
    </source>
</evidence>
<dbReference type="CDD" id="cd20169">
    <property type="entry name" value="Peptidase_M90_mtfA"/>
    <property type="match status" value="1"/>
</dbReference>
<dbReference type="SUPFAM" id="SSF55486">
    <property type="entry name" value="Metalloproteases ('zincins'), catalytic domain"/>
    <property type="match status" value="1"/>
</dbReference>
<reference evidence="1" key="1">
    <citation type="journal article" date="2014" name="Int. J. Syst. Evol. Microbiol.">
        <title>Complete genome sequence of Corynebacterium casei LMG S-19264T (=DSM 44701T), isolated from a smear-ripened cheese.</title>
        <authorList>
            <consortium name="US DOE Joint Genome Institute (JGI-PGF)"/>
            <person name="Walter F."/>
            <person name="Albersmeier A."/>
            <person name="Kalinowski J."/>
            <person name="Ruckert C."/>
        </authorList>
    </citation>
    <scope>NUCLEOTIDE SEQUENCE</scope>
    <source>
        <strain evidence="1">CGMCC 1.15290</strain>
    </source>
</reference>
<reference evidence="1" key="2">
    <citation type="submission" date="2020-09" db="EMBL/GenBank/DDBJ databases">
        <authorList>
            <person name="Sun Q."/>
            <person name="Zhou Y."/>
        </authorList>
    </citation>
    <scope>NUCLEOTIDE SEQUENCE</scope>
    <source>
        <strain evidence="1">CGMCC 1.15290</strain>
    </source>
</reference>
<proteinExistence type="predicted"/>
<sequence>MLLAIAAVILFIVFRFKKQKAVEAAAPLPDGYLNLLEQHVTYYRELPADKKPVFADKVRYFLNHVRVDGVGVMVDDVDRVLVASSAVIPIFGFPDWHYHNLTDVLLYKDLFNEQFETEGQDRPVMGMVGNGAMQNVMILSRPALYEGFEVETSKNQTGIHEFVHLLDKADGATDGLPEYLIGKQYALPWLQLMHRTIEEMKKGKSDIDIYGATNEAEFLAVTSEYFFKRPDLLQKKHPELFELLTKIFHQNPLIA</sequence>
<protein>
    <recommendedName>
        <fullName evidence="3">Peptidase</fullName>
    </recommendedName>
</protein>
<dbReference type="Pfam" id="PF06167">
    <property type="entry name" value="Peptidase_M90"/>
    <property type="match status" value="1"/>
</dbReference>
<comment type="caution">
    <text evidence="1">The sequence shown here is derived from an EMBL/GenBank/DDBJ whole genome shotgun (WGS) entry which is preliminary data.</text>
</comment>
<dbReference type="AlphaFoldDB" id="A0A917J1X7"/>
<organism evidence="1 2">
    <name type="scientific">Filimonas zeae</name>
    <dbReference type="NCBI Taxonomy" id="1737353"/>
    <lineage>
        <taxon>Bacteria</taxon>
        <taxon>Pseudomonadati</taxon>
        <taxon>Bacteroidota</taxon>
        <taxon>Chitinophagia</taxon>
        <taxon>Chitinophagales</taxon>
        <taxon>Chitinophagaceae</taxon>
        <taxon>Filimonas</taxon>
    </lineage>
</organism>
<name>A0A917J1X7_9BACT</name>
<evidence type="ECO:0008006" key="3">
    <source>
        <dbReference type="Google" id="ProtNLM"/>
    </source>
</evidence>
<dbReference type="GO" id="GO:0005829">
    <property type="term" value="C:cytosol"/>
    <property type="evidence" value="ECO:0007669"/>
    <property type="project" value="TreeGrafter"/>
</dbReference>
<evidence type="ECO:0000313" key="2">
    <source>
        <dbReference type="Proteomes" id="UP000627292"/>
    </source>
</evidence>